<dbReference type="InterPro" id="IPR000608">
    <property type="entry name" value="UBC"/>
</dbReference>
<gene>
    <name evidence="2" type="ORF">RF11_03975</name>
</gene>
<sequence length="148" mass="17012">MSGSNNRLYGVKRLLREVKELSVPTSEYYACPLEQNIFEWHFTIRGPSQTPFENGIYHGRIIFPTDYPIKPPEIIFLTPNGRFQTNKKICLSVSSYHPEQWRPCWGVRTMLLAIIGFLPSPTEGAIGSADISDTEKVRLAQKFIFFKQ</sequence>
<keyword evidence="3" id="KW-1185">Reference proteome</keyword>
<dbReference type="CDD" id="cd23799">
    <property type="entry name" value="UBCc_UBE2J"/>
    <property type="match status" value="1"/>
</dbReference>
<feature type="domain" description="UBC core" evidence="1">
    <location>
        <begin position="9"/>
        <end position="148"/>
    </location>
</feature>
<evidence type="ECO:0000259" key="1">
    <source>
        <dbReference type="PROSITE" id="PS50127"/>
    </source>
</evidence>
<reference evidence="2 3" key="1">
    <citation type="journal article" date="2014" name="Genome Biol. Evol.">
        <title>The genome of the myxosporean Thelohanellus kitauei shows adaptations to nutrient acquisition within its fish host.</title>
        <authorList>
            <person name="Yang Y."/>
            <person name="Xiong J."/>
            <person name="Zhou Z."/>
            <person name="Huo F."/>
            <person name="Miao W."/>
            <person name="Ran C."/>
            <person name="Liu Y."/>
            <person name="Zhang J."/>
            <person name="Feng J."/>
            <person name="Wang M."/>
            <person name="Wang M."/>
            <person name="Wang L."/>
            <person name="Yao B."/>
        </authorList>
    </citation>
    <scope>NUCLEOTIDE SEQUENCE [LARGE SCALE GENOMIC DNA]</scope>
    <source>
        <strain evidence="2">Wuqing</strain>
    </source>
</reference>
<dbReference type="SMART" id="SM00212">
    <property type="entry name" value="UBCc"/>
    <property type="match status" value="1"/>
</dbReference>
<name>A0A0C2M8F3_THEKT</name>
<protein>
    <submittedName>
        <fullName evidence="2">Ubiquitin-conjugating enzyme E2 J1</fullName>
    </submittedName>
</protein>
<evidence type="ECO:0000313" key="2">
    <source>
        <dbReference type="EMBL" id="KII63270.1"/>
    </source>
</evidence>
<dbReference type="PANTHER" id="PTHR24067">
    <property type="entry name" value="UBIQUITIN-CONJUGATING ENZYME E2"/>
    <property type="match status" value="1"/>
</dbReference>
<dbReference type="Gene3D" id="3.10.110.10">
    <property type="entry name" value="Ubiquitin Conjugating Enzyme"/>
    <property type="match status" value="1"/>
</dbReference>
<dbReference type="InterPro" id="IPR050113">
    <property type="entry name" value="Ub_conjugating_enzyme"/>
</dbReference>
<dbReference type="Proteomes" id="UP000031668">
    <property type="component" value="Unassembled WGS sequence"/>
</dbReference>
<dbReference type="InterPro" id="IPR016135">
    <property type="entry name" value="UBQ-conjugating_enzyme/RWD"/>
</dbReference>
<dbReference type="OrthoDB" id="1158011at2759"/>
<evidence type="ECO:0000313" key="3">
    <source>
        <dbReference type="Proteomes" id="UP000031668"/>
    </source>
</evidence>
<dbReference type="AlphaFoldDB" id="A0A0C2M8F3"/>
<dbReference type="FunFam" id="3.10.110.10:FF:000086">
    <property type="entry name" value="Ubiquitin-conjugating enzyme E2 J1"/>
    <property type="match status" value="1"/>
</dbReference>
<dbReference type="SUPFAM" id="SSF54495">
    <property type="entry name" value="UBC-like"/>
    <property type="match status" value="1"/>
</dbReference>
<dbReference type="PROSITE" id="PS50127">
    <property type="entry name" value="UBC_2"/>
    <property type="match status" value="1"/>
</dbReference>
<dbReference type="Pfam" id="PF00179">
    <property type="entry name" value="UQ_con"/>
    <property type="match status" value="1"/>
</dbReference>
<dbReference type="OMA" id="FMLKNND"/>
<accession>A0A0C2M8F3</accession>
<organism evidence="2 3">
    <name type="scientific">Thelohanellus kitauei</name>
    <name type="common">Myxosporean</name>
    <dbReference type="NCBI Taxonomy" id="669202"/>
    <lineage>
        <taxon>Eukaryota</taxon>
        <taxon>Metazoa</taxon>
        <taxon>Cnidaria</taxon>
        <taxon>Myxozoa</taxon>
        <taxon>Myxosporea</taxon>
        <taxon>Bivalvulida</taxon>
        <taxon>Platysporina</taxon>
        <taxon>Myxobolidae</taxon>
        <taxon>Thelohanellus</taxon>
    </lineage>
</organism>
<proteinExistence type="predicted"/>
<comment type="caution">
    <text evidence="2">The sequence shown here is derived from an EMBL/GenBank/DDBJ whole genome shotgun (WGS) entry which is preliminary data.</text>
</comment>
<dbReference type="EMBL" id="JWZT01004756">
    <property type="protein sequence ID" value="KII63270.1"/>
    <property type="molecule type" value="Genomic_DNA"/>
</dbReference>